<feature type="transmembrane region" description="Helical" evidence="1">
    <location>
        <begin position="20"/>
        <end position="38"/>
    </location>
</feature>
<evidence type="ECO:0000256" key="1">
    <source>
        <dbReference type="SAM" id="Phobius"/>
    </source>
</evidence>
<organism evidence="2 3">
    <name type="scientific">Extibacter muris</name>
    <dbReference type="NCBI Taxonomy" id="1796622"/>
    <lineage>
        <taxon>Bacteria</taxon>
        <taxon>Bacillati</taxon>
        <taxon>Bacillota</taxon>
        <taxon>Clostridia</taxon>
        <taxon>Lachnospirales</taxon>
        <taxon>Lachnospiraceae</taxon>
        <taxon>Extibacter</taxon>
    </lineage>
</organism>
<protein>
    <submittedName>
        <fullName evidence="2">Uncharacterized protein</fullName>
    </submittedName>
</protein>
<dbReference type="Proteomes" id="UP000295710">
    <property type="component" value="Unassembled WGS sequence"/>
</dbReference>
<keyword evidence="1" id="KW-0472">Membrane</keyword>
<gene>
    <name evidence="2" type="ORF">E1963_01170</name>
</gene>
<dbReference type="RefSeq" id="WP_132274168.1">
    <property type="nucleotide sequence ID" value="NZ_JAOBST010000050.1"/>
</dbReference>
<dbReference type="AlphaFoldDB" id="A0A4R4FIK0"/>
<keyword evidence="3" id="KW-1185">Reference proteome</keyword>
<keyword evidence="1" id="KW-0812">Transmembrane</keyword>
<evidence type="ECO:0000313" key="2">
    <source>
        <dbReference type="EMBL" id="TDA23378.1"/>
    </source>
</evidence>
<keyword evidence="1" id="KW-1133">Transmembrane helix</keyword>
<proteinExistence type="predicted"/>
<reference evidence="2 3" key="1">
    <citation type="journal article" date="2016" name="Nat. Microbiol.">
        <title>The Mouse Intestinal Bacterial Collection (miBC) provides host-specific insight into cultured diversity and functional potential of the gut microbiota.</title>
        <authorList>
            <person name="Lagkouvardos I."/>
            <person name="Pukall R."/>
            <person name="Abt B."/>
            <person name="Foesel B.U."/>
            <person name="Meier-Kolthoff J.P."/>
            <person name="Kumar N."/>
            <person name="Bresciani A."/>
            <person name="Martinez I."/>
            <person name="Just S."/>
            <person name="Ziegler C."/>
            <person name="Brugiroux S."/>
            <person name="Garzetti D."/>
            <person name="Wenning M."/>
            <person name="Bui T.P."/>
            <person name="Wang J."/>
            <person name="Hugenholtz F."/>
            <person name="Plugge C.M."/>
            <person name="Peterson D.A."/>
            <person name="Hornef M.W."/>
            <person name="Baines J.F."/>
            <person name="Smidt H."/>
            <person name="Walter J."/>
            <person name="Kristiansen K."/>
            <person name="Nielsen H.B."/>
            <person name="Haller D."/>
            <person name="Overmann J."/>
            <person name="Stecher B."/>
            <person name="Clavel T."/>
        </authorList>
    </citation>
    <scope>NUCLEOTIDE SEQUENCE [LARGE SCALE GENOMIC DNA]</scope>
    <source>
        <strain evidence="2 3">DSM 28560</strain>
    </source>
</reference>
<name>A0A4R4FIK0_9FIRM</name>
<evidence type="ECO:0000313" key="3">
    <source>
        <dbReference type="Proteomes" id="UP000295710"/>
    </source>
</evidence>
<dbReference type="EMBL" id="SMMX01000001">
    <property type="protein sequence ID" value="TDA23378.1"/>
    <property type="molecule type" value="Genomic_DNA"/>
</dbReference>
<comment type="caution">
    <text evidence="2">The sequence shown here is derived from an EMBL/GenBank/DDBJ whole genome shotgun (WGS) entry which is preliminary data.</text>
</comment>
<sequence length="214" mass="24030">MKARWKDCSGRLKKYRRANIIIAIMLLVLALGVVGFNLTEEKVQKAQKTNSQDIKAENKGYDSMETNPLRLEAYPEVTDVVKSYYARLAENSDFVESYDNVQVYTKLGKYKDSYVAFAKYDMKIKDIYTGVPGLGTLYVEKNKESGKYHVSQTVEDDELKSSVEEVAGQDDVDKLLADTTSQYHSAVESDALLREALADLKNAYEDSTGTSGNE</sequence>
<accession>A0A4R4FIK0</accession>